<proteinExistence type="predicted"/>
<dbReference type="EMBL" id="AZHC01000007">
    <property type="protein sequence ID" value="OAA46128.1"/>
    <property type="molecule type" value="Genomic_DNA"/>
</dbReference>
<protein>
    <submittedName>
        <fullName evidence="1">Uncharacterized protein</fullName>
    </submittedName>
</protein>
<dbReference type="Gene3D" id="1.20.910.10">
    <property type="entry name" value="Heme oxygenase-like"/>
    <property type="match status" value="1"/>
</dbReference>
<dbReference type="STRING" id="1081105.A0A162JLV7"/>
<evidence type="ECO:0000313" key="2">
    <source>
        <dbReference type="Proteomes" id="UP000243498"/>
    </source>
</evidence>
<dbReference type="AlphaFoldDB" id="A0A162JLV7"/>
<organism evidence="1 2">
    <name type="scientific">Metarhizium rileyi (strain RCEF 4871)</name>
    <name type="common">Nomuraea rileyi</name>
    <dbReference type="NCBI Taxonomy" id="1649241"/>
    <lineage>
        <taxon>Eukaryota</taxon>
        <taxon>Fungi</taxon>
        <taxon>Dikarya</taxon>
        <taxon>Ascomycota</taxon>
        <taxon>Pezizomycotina</taxon>
        <taxon>Sordariomycetes</taxon>
        <taxon>Hypocreomycetidae</taxon>
        <taxon>Hypocreales</taxon>
        <taxon>Clavicipitaceae</taxon>
        <taxon>Metarhizium</taxon>
    </lineage>
</organism>
<dbReference type="InterPro" id="IPR016084">
    <property type="entry name" value="Haem_Oase-like_multi-hlx"/>
</dbReference>
<sequence length="125" mass="14033">MEVPAVINIGLQRAAGCKSREHSRQLVGVGNVFKGHQRLNHHESCDFHEYLKPVEEKDVLPNGGIIMADFSLTRTLLFSDAARFRQATQSTFLKRAAQGKVPKDILGQWLANDPSLNVNYILDYI</sequence>
<evidence type="ECO:0000313" key="1">
    <source>
        <dbReference type="EMBL" id="OAA46128.1"/>
    </source>
</evidence>
<comment type="caution">
    <text evidence="1">The sequence shown here is derived from an EMBL/GenBank/DDBJ whole genome shotgun (WGS) entry which is preliminary data.</text>
</comment>
<keyword evidence="2" id="KW-1185">Reference proteome</keyword>
<accession>A0A162JLV7</accession>
<dbReference type="OrthoDB" id="37730at2759"/>
<gene>
    <name evidence="1" type="ORF">NOR_02881</name>
</gene>
<dbReference type="Proteomes" id="UP000243498">
    <property type="component" value="Unassembled WGS sequence"/>
</dbReference>
<reference evidence="1 2" key="1">
    <citation type="journal article" date="2016" name="Genome Biol. Evol.">
        <title>Divergent and convergent evolution of fungal pathogenicity.</title>
        <authorList>
            <person name="Shang Y."/>
            <person name="Xiao G."/>
            <person name="Zheng P."/>
            <person name="Cen K."/>
            <person name="Zhan S."/>
            <person name="Wang C."/>
        </authorList>
    </citation>
    <scope>NUCLEOTIDE SEQUENCE [LARGE SCALE GENOMIC DNA]</scope>
    <source>
        <strain evidence="1 2">RCEF 4871</strain>
    </source>
</reference>
<name>A0A162JLV7_METRR</name>